<protein>
    <submittedName>
        <fullName evidence="1">Uncharacterized protein</fullName>
    </submittedName>
</protein>
<name>A0A6J5RHV0_9CAUD</name>
<organism evidence="1">
    <name type="scientific">uncultured Caudovirales phage</name>
    <dbReference type="NCBI Taxonomy" id="2100421"/>
    <lineage>
        <taxon>Viruses</taxon>
        <taxon>Duplodnaviria</taxon>
        <taxon>Heunggongvirae</taxon>
        <taxon>Uroviricota</taxon>
        <taxon>Caudoviricetes</taxon>
        <taxon>Peduoviridae</taxon>
        <taxon>Maltschvirus</taxon>
        <taxon>Maltschvirus maltsch</taxon>
    </lineage>
</organism>
<gene>
    <name evidence="1" type="ORF">UFOVP1290_99</name>
</gene>
<sequence>MYNVRIAIANSGTKFYFGGSEDHRIVIDPINNTPMYVRGVLHREDGPAIECINSYKEFYLDGIRIKTLEEFDRLVKLKAFW</sequence>
<reference evidence="1" key="1">
    <citation type="submission" date="2020-05" db="EMBL/GenBank/DDBJ databases">
        <authorList>
            <person name="Chiriac C."/>
            <person name="Salcher M."/>
            <person name="Ghai R."/>
            <person name="Kavagutti S V."/>
        </authorList>
    </citation>
    <scope>NUCLEOTIDE SEQUENCE</scope>
</reference>
<dbReference type="EMBL" id="LR797252">
    <property type="protein sequence ID" value="CAB4196579.1"/>
    <property type="molecule type" value="Genomic_DNA"/>
</dbReference>
<accession>A0A6J5RHV0</accession>
<proteinExistence type="predicted"/>
<evidence type="ECO:0000313" key="1">
    <source>
        <dbReference type="EMBL" id="CAB4196579.1"/>
    </source>
</evidence>